<feature type="region of interest" description="Disordered" evidence="1">
    <location>
        <begin position="179"/>
        <end position="208"/>
    </location>
</feature>
<dbReference type="VEuPathDB" id="VectorBase:LLONM1_006571"/>
<evidence type="ECO:0000313" key="2">
    <source>
        <dbReference type="EnsemblMetazoa" id="LLOJ002263-PA"/>
    </source>
</evidence>
<organism evidence="2 3">
    <name type="scientific">Lutzomyia longipalpis</name>
    <name type="common">Sand fly</name>
    <dbReference type="NCBI Taxonomy" id="7200"/>
    <lineage>
        <taxon>Eukaryota</taxon>
        <taxon>Metazoa</taxon>
        <taxon>Ecdysozoa</taxon>
        <taxon>Arthropoda</taxon>
        <taxon>Hexapoda</taxon>
        <taxon>Insecta</taxon>
        <taxon>Pterygota</taxon>
        <taxon>Neoptera</taxon>
        <taxon>Endopterygota</taxon>
        <taxon>Diptera</taxon>
        <taxon>Nematocera</taxon>
        <taxon>Psychodoidea</taxon>
        <taxon>Psychodidae</taxon>
        <taxon>Lutzomyia</taxon>
        <taxon>Lutzomyia</taxon>
    </lineage>
</organism>
<dbReference type="EMBL" id="AJWK01007404">
    <property type="status" value="NOT_ANNOTATED_CDS"/>
    <property type="molecule type" value="Genomic_DNA"/>
</dbReference>
<proteinExistence type="predicted"/>
<sequence length="563" mass="62617">KCRGNVIIFRKVKSYQKTALIRGACWKKIVNCKKNLRKFLLIVISSECKERMDFIDLTNSSEENAAAPKSMPAPLLPPVENFEGRMSIGGDPFEKMLTEAKLHSDPFECLRHTTSAISLTTNLSDLEIFLQESANSVSPGSINHTFMFCDISPITNTSEIEPASVLNNAFVHMSSKLPGMSSKPTIRKRTESAPVATEKGSDERKSRSVTVEKIKMKSPEPSLWHSVASEVQEDLMSLAHHHCLKRMTKIQINAAEEQPQNTEVSSSPEKLPTCNSVLETSAVVEDLRRRMKDVLNMRITSNDLDITGKSEEKSMNDRGGILRQDTFSIDKGQKKLAEDTAMPEKKTSAPADESFMEKLMVMCGEHNVSIVQDASQMEKKNQSMIVVYVNKEDSSKTEGGQLKRRNSFSSDIPRATLSVKDDSGSRRRRSVTTVATPGAREWKYPVGRVLPSPNFRGQPLKIRGGDVKPRTTVGPLKALRPTPKINVDENVTPPERGAKKRRSLVTTSTPKVGFRKPVDSSTPQLKLPPDQLAPAKLLHRRQSTGPKKCLTESNNLHPRYTPS</sequence>
<keyword evidence="3" id="KW-1185">Reference proteome</keyword>
<feature type="compositionally biased region" description="Basic and acidic residues" evidence="1">
    <location>
        <begin position="199"/>
        <end position="208"/>
    </location>
</feature>
<accession>A0A1B0CD43</accession>
<dbReference type="AlphaFoldDB" id="A0A1B0CD43"/>
<name>A0A1B0CD43_LUTLO</name>
<feature type="region of interest" description="Disordered" evidence="1">
    <location>
        <begin position="392"/>
        <end position="436"/>
    </location>
</feature>
<reference evidence="2" key="1">
    <citation type="submission" date="2020-05" db="UniProtKB">
        <authorList>
            <consortium name="EnsemblMetazoa"/>
        </authorList>
    </citation>
    <scope>IDENTIFICATION</scope>
    <source>
        <strain evidence="2">Jacobina</strain>
    </source>
</reference>
<protein>
    <submittedName>
        <fullName evidence="2">Uncharacterized protein</fullName>
    </submittedName>
</protein>
<feature type="region of interest" description="Disordered" evidence="1">
    <location>
        <begin position="455"/>
        <end position="563"/>
    </location>
</feature>
<evidence type="ECO:0000313" key="3">
    <source>
        <dbReference type="Proteomes" id="UP000092461"/>
    </source>
</evidence>
<evidence type="ECO:0000256" key="1">
    <source>
        <dbReference type="SAM" id="MobiDB-lite"/>
    </source>
</evidence>
<dbReference type="EnsemblMetazoa" id="LLOJ002263-RA">
    <property type="protein sequence ID" value="LLOJ002263-PA"/>
    <property type="gene ID" value="LLOJ002263"/>
</dbReference>
<feature type="compositionally biased region" description="Polar residues" evidence="1">
    <location>
        <begin position="551"/>
        <end position="563"/>
    </location>
</feature>
<dbReference type="VEuPathDB" id="VectorBase:LLOJ002263"/>
<dbReference type="Proteomes" id="UP000092461">
    <property type="component" value="Unassembled WGS sequence"/>
</dbReference>